<dbReference type="SUPFAM" id="SSF55811">
    <property type="entry name" value="Nudix"/>
    <property type="match status" value="1"/>
</dbReference>
<sequence length="207" mass="23630">MLSGIVIVVLTMLLSPTLLSATDLDDHAGVLLYSRFGGKIWVLLGHEENFEVWSDFGGKEKLEDSDDPKATAMRELMEETRCVYGKKEGCLLNSGKGIHVDLGEPYKVENKDSNYHQYIAEVPFVSIPTLMRSKAIEDTGMDAYMWIPLDTLFSLVKDRQNKGKYTNIELPEKYVPRSKNKSRILRKELARTLDKLRHAKERYFPAT</sequence>
<dbReference type="Gene3D" id="3.90.79.10">
    <property type="entry name" value="Nucleoside Triphosphate Pyrophosphohydrolase"/>
    <property type="match status" value="1"/>
</dbReference>
<gene>
    <name evidence="1" type="ORF">BECKH772A_GA0070896_1001727</name>
    <name evidence="2" type="ORF">BECKH772B_GA0070898_1001627</name>
    <name evidence="3" type="ORF">BECKH772C_GA0070978_1001627</name>
</gene>
<evidence type="ECO:0000313" key="2">
    <source>
        <dbReference type="EMBL" id="VFJ91340.1"/>
    </source>
</evidence>
<name>A0A450UC53_9GAMM</name>
<evidence type="ECO:0000313" key="1">
    <source>
        <dbReference type="EMBL" id="VFJ89787.1"/>
    </source>
</evidence>
<reference evidence="1" key="1">
    <citation type="submission" date="2019-02" db="EMBL/GenBank/DDBJ databases">
        <authorList>
            <person name="Gruber-Vodicka R. H."/>
            <person name="Seah K. B. B."/>
        </authorList>
    </citation>
    <scope>NUCLEOTIDE SEQUENCE</scope>
    <source>
        <strain evidence="3">BECK_SA2B12</strain>
        <strain evidence="1">BECK_SA2B15</strain>
        <strain evidence="2">BECK_SA2B20</strain>
    </source>
</reference>
<evidence type="ECO:0000313" key="3">
    <source>
        <dbReference type="EMBL" id="VFJ97866.1"/>
    </source>
</evidence>
<dbReference type="InterPro" id="IPR015797">
    <property type="entry name" value="NUDIX_hydrolase-like_dom_sf"/>
</dbReference>
<accession>A0A450UC53</accession>
<dbReference type="EMBL" id="CAADFG010000017">
    <property type="protein sequence ID" value="VFJ89787.1"/>
    <property type="molecule type" value="Genomic_DNA"/>
</dbReference>
<dbReference type="EMBL" id="CAADFJ010000016">
    <property type="protein sequence ID" value="VFJ97866.1"/>
    <property type="molecule type" value="Genomic_DNA"/>
</dbReference>
<proteinExistence type="predicted"/>
<protein>
    <submittedName>
        <fullName evidence="1">Uncharacterized protein</fullName>
    </submittedName>
</protein>
<dbReference type="GO" id="GO:0003824">
    <property type="term" value="F:catalytic activity"/>
    <property type="evidence" value="ECO:0007669"/>
    <property type="project" value="UniProtKB-ARBA"/>
</dbReference>
<dbReference type="AlphaFoldDB" id="A0A450UC53"/>
<organism evidence="1">
    <name type="scientific">Candidatus Kentrum eta</name>
    <dbReference type="NCBI Taxonomy" id="2126337"/>
    <lineage>
        <taxon>Bacteria</taxon>
        <taxon>Pseudomonadati</taxon>
        <taxon>Pseudomonadota</taxon>
        <taxon>Gammaproteobacteria</taxon>
        <taxon>Candidatus Kentrum</taxon>
    </lineage>
</organism>
<dbReference type="EMBL" id="CAADFI010000016">
    <property type="protein sequence ID" value="VFJ91340.1"/>
    <property type="molecule type" value="Genomic_DNA"/>
</dbReference>